<evidence type="ECO:0000313" key="2">
    <source>
        <dbReference type="EMBL" id="GDY50199.1"/>
    </source>
</evidence>
<proteinExistence type="predicted"/>
<dbReference type="Pfam" id="PF01243">
    <property type="entry name" value="PNPOx_N"/>
    <property type="match status" value="1"/>
</dbReference>
<gene>
    <name evidence="2" type="ORF">SVIO_008220</name>
</gene>
<evidence type="ECO:0000259" key="1">
    <source>
        <dbReference type="Pfam" id="PF01243"/>
    </source>
</evidence>
<evidence type="ECO:0000313" key="3">
    <source>
        <dbReference type="Proteomes" id="UP000301309"/>
    </source>
</evidence>
<keyword evidence="3" id="KW-1185">Reference proteome</keyword>
<dbReference type="RefSeq" id="WP_162001713.1">
    <property type="nucleotide sequence ID" value="NZ_BAAASO010000073.1"/>
</dbReference>
<feature type="domain" description="Pyridoxamine 5'-phosphate oxidase N-terminal" evidence="1">
    <location>
        <begin position="32"/>
        <end position="121"/>
    </location>
</feature>
<comment type="caution">
    <text evidence="2">The sequence shown here is derived from an EMBL/GenBank/DDBJ whole genome shotgun (WGS) entry which is preliminary data.</text>
</comment>
<dbReference type="AlphaFoldDB" id="A0A4D4KWH8"/>
<sequence>MADKGEPDTVKAVGDGDTASMSGLTGERVWRQIAKASFAVLSHVTPTGEPRSSGVLYAVAGRRLYTVVAPDSWKARHITAHGRVAVTVPIRRGGLLALLMPIPPATVSFHATATVHPADALKIPEELAKKLPAGRLAGSRIIEIVPDGQFVAYGLGATLLQMRHPDIARARVPVG</sequence>
<dbReference type="InterPro" id="IPR011576">
    <property type="entry name" value="Pyridox_Oxase_N"/>
</dbReference>
<dbReference type="Gene3D" id="2.30.110.10">
    <property type="entry name" value="Electron Transport, Fmn-binding Protein, Chain A"/>
    <property type="match status" value="1"/>
</dbReference>
<dbReference type="EMBL" id="BJHW01000001">
    <property type="protein sequence ID" value="GDY50199.1"/>
    <property type="molecule type" value="Genomic_DNA"/>
</dbReference>
<reference evidence="2 3" key="1">
    <citation type="journal article" date="2020" name="Int. J. Syst. Evol. Microbiol.">
        <title>Reclassification of Streptomyces castelarensis and Streptomyces sporoclivatus as later heterotypic synonyms of Streptomyces antimycoticus.</title>
        <authorList>
            <person name="Komaki H."/>
            <person name="Tamura T."/>
        </authorList>
    </citation>
    <scope>NUCLEOTIDE SEQUENCE [LARGE SCALE GENOMIC DNA]</scope>
    <source>
        <strain evidence="2 3">NBRC 13459</strain>
    </source>
</reference>
<dbReference type="InterPro" id="IPR012349">
    <property type="entry name" value="Split_barrel_FMN-bd"/>
</dbReference>
<accession>A0A4D4KWH8</accession>
<name>A0A4D4KWH8_STRVO</name>
<dbReference type="Proteomes" id="UP000301309">
    <property type="component" value="Unassembled WGS sequence"/>
</dbReference>
<dbReference type="SUPFAM" id="SSF50475">
    <property type="entry name" value="FMN-binding split barrel"/>
    <property type="match status" value="1"/>
</dbReference>
<protein>
    <recommendedName>
        <fullName evidence="1">Pyridoxamine 5'-phosphate oxidase N-terminal domain-containing protein</fullName>
    </recommendedName>
</protein>
<organism evidence="2 3">
    <name type="scientific">Streptomyces violaceusniger</name>
    <dbReference type="NCBI Taxonomy" id="68280"/>
    <lineage>
        <taxon>Bacteria</taxon>
        <taxon>Bacillati</taxon>
        <taxon>Actinomycetota</taxon>
        <taxon>Actinomycetes</taxon>
        <taxon>Kitasatosporales</taxon>
        <taxon>Streptomycetaceae</taxon>
        <taxon>Streptomyces</taxon>
        <taxon>Streptomyces violaceusniger group</taxon>
    </lineage>
</organism>